<dbReference type="OrthoDB" id="159299at2759"/>
<feature type="transmembrane region" description="Helical" evidence="6">
    <location>
        <begin position="223"/>
        <end position="243"/>
    </location>
</feature>
<keyword evidence="4 6" id="KW-0472">Membrane</keyword>
<organism evidence="7 8">
    <name type="scientific">Furculomyces boomerangus</name>
    <dbReference type="NCBI Taxonomy" id="61424"/>
    <lineage>
        <taxon>Eukaryota</taxon>
        <taxon>Fungi</taxon>
        <taxon>Fungi incertae sedis</taxon>
        <taxon>Zoopagomycota</taxon>
        <taxon>Kickxellomycotina</taxon>
        <taxon>Harpellomycetes</taxon>
        <taxon>Harpellales</taxon>
        <taxon>Harpellaceae</taxon>
        <taxon>Furculomyces</taxon>
    </lineage>
</organism>
<dbReference type="GO" id="GO:0030150">
    <property type="term" value="P:protein import into mitochondrial matrix"/>
    <property type="evidence" value="ECO:0007669"/>
    <property type="project" value="TreeGrafter"/>
</dbReference>
<dbReference type="Proteomes" id="UP000245699">
    <property type="component" value="Unassembled WGS sequence"/>
</dbReference>
<evidence type="ECO:0000256" key="5">
    <source>
        <dbReference type="SAM" id="MobiDB-lite"/>
    </source>
</evidence>
<feature type="region of interest" description="Disordered" evidence="5">
    <location>
        <begin position="1"/>
        <end position="44"/>
    </location>
</feature>
<protein>
    <recommendedName>
        <fullName evidence="9">Mitochondrial import inner membrane translocase subunit TIM23</fullName>
    </recommendedName>
</protein>
<evidence type="ECO:0000256" key="6">
    <source>
        <dbReference type="SAM" id="Phobius"/>
    </source>
</evidence>
<dbReference type="EMBL" id="MBFT01000027">
    <property type="protein sequence ID" value="PVU99602.1"/>
    <property type="molecule type" value="Genomic_DNA"/>
</dbReference>
<evidence type="ECO:0000256" key="3">
    <source>
        <dbReference type="ARBA" id="ARBA00022989"/>
    </source>
</evidence>
<dbReference type="Pfam" id="PF02466">
    <property type="entry name" value="Tim17"/>
    <property type="match status" value="1"/>
</dbReference>
<keyword evidence="8" id="KW-1185">Reference proteome</keyword>
<dbReference type="InterPro" id="IPR045238">
    <property type="entry name" value="Tim23-like"/>
</dbReference>
<evidence type="ECO:0000256" key="4">
    <source>
        <dbReference type="ARBA" id="ARBA00023136"/>
    </source>
</evidence>
<reference evidence="7 8" key="1">
    <citation type="journal article" date="2018" name="MBio">
        <title>Comparative Genomics Reveals the Core Gene Toolbox for the Fungus-Insect Symbiosis.</title>
        <authorList>
            <person name="Wang Y."/>
            <person name="Stata M."/>
            <person name="Wang W."/>
            <person name="Stajich J.E."/>
            <person name="White M.M."/>
            <person name="Moncalvo J.M."/>
        </authorList>
    </citation>
    <scope>NUCLEOTIDE SEQUENCE [LARGE SCALE GENOMIC DNA]</scope>
    <source>
        <strain evidence="7 8">AUS-77-4</strain>
    </source>
</reference>
<feature type="compositionally biased region" description="Polar residues" evidence="5">
    <location>
        <begin position="1"/>
        <end position="11"/>
    </location>
</feature>
<evidence type="ECO:0008006" key="9">
    <source>
        <dbReference type="Google" id="ProtNLM"/>
    </source>
</evidence>
<feature type="transmembrane region" description="Helical" evidence="6">
    <location>
        <begin position="151"/>
        <end position="169"/>
    </location>
</feature>
<dbReference type="PANTHER" id="PTHR15371:SF0">
    <property type="entry name" value="SD19278P"/>
    <property type="match status" value="1"/>
</dbReference>
<feature type="compositionally biased region" description="Polar residues" evidence="5">
    <location>
        <begin position="29"/>
        <end position="44"/>
    </location>
</feature>
<comment type="subcellular location">
    <subcellularLocation>
        <location evidence="1">Membrane</location>
        <topology evidence="1">Multi-pass membrane protein</topology>
    </subcellularLocation>
</comment>
<keyword evidence="2 6" id="KW-0812">Transmembrane</keyword>
<evidence type="ECO:0000256" key="2">
    <source>
        <dbReference type="ARBA" id="ARBA00022692"/>
    </source>
</evidence>
<name>A0A2T9Z4U7_9FUNG</name>
<feature type="transmembrane region" description="Helical" evidence="6">
    <location>
        <begin position="189"/>
        <end position="211"/>
    </location>
</feature>
<dbReference type="GO" id="GO:0008320">
    <property type="term" value="F:protein transmembrane transporter activity"/>
    <property type="evidence" value="ECO:0007669"/>
    <property type="project" value="TreeGrafter"/>
</dbReference>
<dbReference type="PANTHER" id="PTHR15371">
    <property type="entry name" value="TIM23"/>
    <property type="match status" value="1"/>
</dbReference>
<dbReference type="GO" id="GO:0005744">
    <property type="term" value="C:TIM23 mitochondrial import inner membrane translocase complex"/>
    <property type="evidence" value="ECO:0007669"/>
    <property type="project" value="TreeGrafter"/>
</dbReference>
<evidence type="ECO:0000313" key="7">
    <source>
        <dbReference type="EMBL" id="PVU99602.1"/>
    </source>
</evidence>
<keyword evidence="3 6" id="KW-1133">Transmembrane helix</keyword>
<comment type="caution">
    <text evidence="7">The sequence shown here is derived from an EMBL/GenBank/DDBJ whole genome shotgun (WGS) entry which is preliminary data.</text>
</comment>
<proteinExistence type="predicted"/>
<gene>
    <name evidence="7" type="ORF">BB559_000560</name>
</gene>
<evidence type="ECO:0000313" key="8">
    <source>
        <dbReference type="Proteomes" id="UP000245699"/>
    </source>
</evidence>
<accession>A0A2T9Z4U7</accession>
<sequence length="245" mass="26619">MSIFSPYSRTIPQQQNPNGGGLGEFVTDQEPSSTMEFGPSTPTSISSSDLLANVDLENALIPKLTPMSSGIEYLNLEDNVNMGVSALPSRSWSDDLCYGAGTAYLSGLGIGGTWGFFEGNKQYTKLNVGKSSNFKLRLNSVLNAMTRRGPFVGNSLGVIALFYTSFYSITKSLYPIDQESERNENDGLVGYFINGTAKYSLSAAAITGLLYRSNKGLVPALKTSIYFTIGMGLYQGFINYRFINQ</sequence>
<dbReference type="AlphaFoldDB" id="A0A2T9Z4U7"/>
<dbReference type="STRING" id="61424.A0A2T9Z4U7"/>
<evidence type="ECO:0000256" key="1">
    <source>
        <dbReference type="ARBA" id="ARBA00004141"/>
    </source>
</evidence>